<feature type="chain" id="PRO_5043517958" evidence="1">
    <location>
        <begin position="23"/>
        <end position="90"/>
    </location>
</feature>
<evidence type="ECO:0000313" key="3">
    <source>
        <dbReference type="Proteomes" id="UP001432322"/>
    </source>
</evidence>
<dbReference type="Proteomes" id="UP001432322">
    <property type="component" value="Unassembled WGS sequence"/>
</dbReference>
<feature type="signal peptide" evidence="1">
    <location>
        <begin position="1"/>
        <end position="22"/>
    </location>
</feature>
<keyword evidence="1" id="KW-0732">Signal</keyword>
<evidence type="ECO:0000313" key="2">
    <source>
        <dbReference type="EMBL" id="GMT34140.1"/>
    </source>
</evidence>
<reference evidence="2" key="1">
    <citation type="submission" date="2023-10" db="EMBL/GenBank/DDBJ databases">
        <title>Genome assembly of Pristionchus species.</title>
        <authorList>
            <person name="Yoshida K."/>
            <person name="Sommer R.J."/>
        </authorList>
    </citation>
    <scope>NUCLEOTIDE SEQUENCE</scope>
    <source>
        <strain evidence="2">RS5133</strain>
    </source>
</reference>
<sequence length="90" mass="9807">HPMRSAISLLLLCSITIQTGWCLGRKVDNKSAHSILISPYSINSTFDNFNTVINYGGDPLHEISLHSSLNISVNPFSAHFNGTYSIDGVS</sequence>
<evidence type="ECO:0000256" key="1">
    <source>
        <dbReference type="SAM" id="SignalP"/>
    </source>
</evidence>
<dbReference type="AlphaFoldDB" id="A0AAV5WUB4"/>
<organism evidence="2 3">
    <name type="scientific">Pristionchus fissidentatus</name>
    <dbReference type="NCBI Taxonomy" id="1538716"/>
    <lineage>
        <taxon>Eukaryota</taxon>
        <taxon>Metazoa</taxon>
        <taxon>Ecdysozoa</taxon>
        <taxon>Nematoda</taxon>
        <taxon>Chromadorea</taxon>
        <taxon>Rhabditida</taxon>
        <taxon>Rhabditina</taxon>
        <taxon>Diplogasteromorpha</taxon>
        <taxon>Diplogasteroidea</taxon>
        <taxon>Neodiplogasteridae</taxon>
        <taxon>Pristionchus</taxon>
    </lineage>
</organism>
<dbReference type="EMBL" id="BTSY01000006">
    <property type="protein sequence ID" value="GMT34140.1"/>
    <property type="molecule type" value="Genomic_DNA"/>
</dbReference>
<protein>
    <submittedName>
        <fullName evidence="2">Uncharacterized protein</fullName>
    </submittedName>
</protein>
<comment type="caution">
    <text evidence="2">The sequence shown here is derived from an EMBL/GenBank/DDBJ whole genome shotgun (WGS) entry which is preliminary data.</text>
</comment>
<keyword evidence="3" id="KW-1185">Reference proteome</keyword>
<feature type="non-terminal residue" evidence="2">
    <location>
        <position position="1"/>
    </location>
</feature>
<proteinExistence type="predicted"/>
<accession>A0AAV5WUB4</accession>
<gene>
    <name evidence="2" type="ORF">PFISCL1PPCAC_25437</name>
</gene>
<feature type="non-terminal residue" evidence="2">
    <location>
        <position position="90"/>
    </location>
</feature>
<name>A0AAV5WUB4_9BILA</name>